<evidence type="ECO:0000313" key="2">
    <source>
        <dbReference type="Proteomes" id="UP000037035"/>
    </source>
</evidence>
<keyword evidence="2" id="KW-1185">Reference proteome</keyword>
<dbReference type="AlphaFoldDB" id="A0A0L6VC92"/>
<sequence>MTKKKTPLPSEVLLSRKGEYEGGCLRRVWLWTREKESGRNEKVKEHGGRGSWQTLSVCFHNTRTDRKLSPRNYRGGHRDFPLAISRLGFVLAGRSQCNLSYHHKTLENANHQLAGGSSSDEHRQNRTQNAKKKLFVGLLFFAYCYCNRPKPYFLQDLTFELKSGKVQHSVLRGKMGLAKRFSNKKLIPMVEKKKTRRPIVGRPPTDTTQKIQIHLVFFFLVRGVNMTVSCIQRSTDLTAPSGLHTHMLLSQQKRESSQCYLEQTDKLARRVCVFFDRRITGHMHQMTGSPCQCLYHNQLCDHHVGVVCCMLSSSQFFFSLFHFPVRHFSWIYSPALRCGRIRNELHIKHHPPFSLHRRLWGMTERKDKMCFRFSERAAKYEGQRLNTSYVLVEAYRIDYNKSILQQGGGEEGKGHMEMSLMGFMDYTKKVSEITGWFEADEKYIILGSLTDLFFENSEYHFLIIYSINYLSNSYRGTFYHIIVFLHRYSDFHPFTGNQSLAVVHLSAGATYAEKGRVDYIMAGLTFRRFYPQLSRLTMCTGLLGFSQNNSDFNHLFRYILPLSISVGFLGNKASAGLTPSKLNHYLFYIICEGLYIYPYVFAPIPYKIERILKVPQCLFCPFFRLIPRNKFKKEAYTLFNFPNK</sequence>
<name>A0A0L6VC92_9BASI</name>
<comment type="caution">
    <text evidence="1">The sequence shown here is derived from an EMBL/GenBank/DDBJ whole genome shotgun (WGS) entry which is preliminary data.</text>
</comment>
<evidence type="ECO:0000313" key="1">
    <source>
        <dbReference type="EMBL" id="KNZ58338.1"/>
    </source>
</evidence>
<accession>A0A0L6VC92</accession>
<dbReference type="Proteomes" id="UP000037035">
    <property type="component" value="Unassembled WGS sequence"/>
</dbReference>
<dbReference type="VEuPathDB" id="FungiDB:VP01_1948g1"/>
<proteinExistence type="predicted"/>
<reference evidence="1 2" key="1">
    <citation type="submission" date="2015-08" db="EMBL/GenBank/DDBJ databases">
        <title>Next Generation Sequencing and Analysis of the Genome of Puccinia sorghi L Schw, the Causal Agent of Maize Common Rust.</title>
        <authorList>
            <person name="Rochi L."/>
            <person name="Burguener G."/>
            <person name="Darino M."/>
            <person name="Turjanski A."/>
            <person name="Kreff E."/>
            <person name="Dieguez M.J."/>
            <person name="Sacco F."/>
        </authorList>
    </citation>
    <scope>NUCLEOTIDE SEQUENCE [LARGE SCALE GENOMIC DNA]</scope>
    <source>
        <strain evidence="1 2">RO10H11247</strain>
    </source>
</reference>
<organism evidence="1 2">
    <name type="scientific">Puccinia sorghi</name>
    <dbReference type="NCBI Taxonomy" id="27349"/>
    <lineage>
        <taxon>Eukaryota</taxon>
        <taxon>Fungi</taxon>
        <taxon>Dikarya</taxon>
        <taxon>Basidiomycota</taxon>
        <taxon>Pucciniomycotina</taxon>
        <taxon>Pucciniomycetes</taxon>
        <taxon>Pucciniales</taxon>
        <taxon>Pucciniaceae</taxon>
        <taxon>Puccinia</taxon>
    </lineage>
</organism>
<protein>
    <submittedName>
        <fullName evidence="1">Uncharacterized protein</fullName>
    </submittedName>
</protein>
<gene>
    <name evidence="1" type="ORF">VP01_1948g1</name>
</gene>
<dbReference type="EMBL" id="LAVV01006779">
    <property type="protein sequence ID" value="KNZ58338.1"/>
    <property type="molecule type" value="Genomic_DNA"/>
</dbReference>